<name>A0A9P8QF79_WICPI</name>
<keyword evidence="1" id="KW-1133">Transmembrane helix</keyword>
<feature type="transmembrane region" description="Helical" evidence="1">
    <location>
        <begin position="199"/>
        <end position="221"/>
    </location>
</feature>
<proteinExistence type="predicted"/>
<dbReference type="InterPro" id="IPR009571">
    <property type="entry name" value="SUR7/Rim9-like_fungi"/>
</dbReference>
<reference evidence="2" key="2">
    <citation type="submission" date="2021-01" db="EMBL/GenBank/DDBJ databases">
        <authorList>
            <person name="Schikora-Tamarit M.A."/>
        </authorList>
    </citation>
    <scope>NUCLEOTIDE SEQUENCE</scope>
    <source>
        <strain evidence="2">CBS2887</strain>
    </source>
</reference>
<dbReference type="InterPro" id="IPR052413">
    <property type="entry name" value="SUR7_domain"/>
</dbReference>
<dbReference type="GO" id="GO:0005886">
    <property type="term" value="C:plasma membrane"/>
    <property type="evidence" value="ECO:0007669"/>
    <property type="project" value="InterPro"/>
</dbReference>
<evidence type="ECO:0000313" key="2">
    <source>
        <dbReference type="EMBL" id="KAH3688165.1"/>
    </source>
</evidence>
<protein>
    <submittedName>
        <fullName evidence="2">Uncharacterized protein</fullName>
    </submittedName>
</protein>
<feature type="transmembrane region" description="Helical" evidence="1">
    <location>
        <begin position="34"/>
        <end position="59"/>
    </location>
</feature>
<sequence>MAQIPANSRANYLSNDLEKSSTKPPPLSNTIDKLLLSLIFTLLIASTVILPALCLFGSVSKINLAFDVYRMYVKDTTTYHDIPDVYPISLWNYCYGFTDMSTSDWLCIPMKYGFYFNPYSVMQVQTNSLPTGEQIAFTNAQAINLDFTPFLTSVNYVAFILAHVGFVVGALFFLLSCYRGTRRLFKKGQHAYSLFKEGSTTSLVLASVFNAASAVMIIIMFKRFEDHFNDAEMISFEIGKTWQVCMWLTVLLNIILLVLIEIESNYRASLFIEFRTFNNNSRDSAPVFVPNALQTQPGPSQQPYYNYTVPSNISPPVNRNYRGGFN</sequence>
<reference evidence="2" key="1">
    <citation type="journal article" date="2021" name="Open Biol.">
        <title>Shared evolutionary footprints suggest mitochondrial oxidative damage underlies multiple complex I losses in fungi.</title>
        <authorList>
            <person name="Schikora-Tamarit M.A."/>
            <person name="Marcet-Houben M."/>
            <person name="Nosek J."/>
            <person name="Gabaldon T."/>
        </authorList>
    </citation>
    <scope>NUCLEOTIDE SEQUENCE</scope>
    <source>
        <strain evidence="2">CBS2887</strain>
    </source>
</reference>
<evidence type="ECO:0000313" key="3">
    <source>
        <dbReference type="Proteomes" id="UP000774326"/>
    </source>
</evidence>
<keyword evidence="1" id="KW-0812">Transmembrane</keyword>
<comment type="caution">
    <text evidence="2">The sequence shown here is derived from an EMBL/GenBank/DDBJ whole genome shotgun (WGS) entry which is preliminary data.</text>
</comment>
<dbReference type="EMBL" id="JAEUBG010000489">
    <property type="protein sequence ID" value="KAH3688165.1"/>
    <property type="molecule type" value="Genomic_DNA"/>
</dbReference>
<feature type="transmembrane region" description="Helical" evidence="1">
    <location>
        <begin position="156"/>
        <end position="178"/>
    </location>
</feature>
<dbReference type="GO" id="GO:0051285">
    <property type="term" value="C:cell cortex of cell tip"/>
    <property type="evidence" value="ECO:0007669"/>
    <property type="project" value="TreeGrafter"/>
</dbReference>
<accession>A0A9P8QF79</accession>
<dbReference type="Proteomes" id="UP000774326">
    <property type="component" value="Unassembled WGS sequence"/>
</dbReference>
<keyword evidence="1" id="KW-0472">Membrane</keyword>
<organism evidence="2 3">
    <name type="scientific">Wickerhamomyces pijperi</name>
    <name type="common">Yeast</name>
    <name type="synonym">Pichia pijperi</name>
    <dbReference type="NCBI Taxonomy" id="599730"/>
    <lineage>
        <taxon>Eukaryota</taxon>
        <taxon>Fungi</taxon>
        <taxon>Dikarya</taxon>
        <taxon>Ascomycota</taxon>
        <taxon>Saccharomycotina</taxon>
        <taxon>Saccharomycetes</taxon>
        <taxon>Phaffomycetales</taxon>
        <taxon>Wickerhamomycetaceae</taxon>
        <taxon>Wickerhamomyces</taxon>
    </lineage>
</organism>
<feature type="transmembrane region" description="Helical" evidence="1">
    <location>
        <begin position="241"/>
        <end position="260"/>
    </location>
</feature>
<dbReference type="OrthoDB" id="10554259at2759"/>
<evidence type="ECO:0000256" key="1">
    <source>
        <dbReference type="SAM" id="Phobius"/>
    </source>
</evidence>
<dbReference type="Pfam" id="PF06687">
    <property type="entry name" value="SUR7"/>
    <property type="match status" value="1"/>
</dbReference>
<dbReference type="AlphaFoldDB" id="A0A9P8QF79"/>
<dbReference type="PANTHER" id="PTHR28019:SF2">
    <property type="entry name" value="CELL MEMBRANE PROTEIN YLR413W-RELATED"/>
    <property type="match status" value="1"/>
</dbReference>
<dbReference type="GO" id="GO:0031505">
    <property type="term" value="P:fungal-type cell wall organization"/>
    <property type="evidence" value="ECO:0007669"/>
    <property type="project" value="TreeGrafter"/>
</dbReference>
<keyword evidence="3" id="KW-1185">Reference proteome</keyword>
<dbReference type="PANTHER" id="PTHR28019">
    <property type="entry name" value="CELL MEMBRANE PROTEIN YLR413W-RELATED"/>
    <property type="match status" value="1"/>
</dbReference>
<gene>
    <name evidence="2" type="ORF">WICPIJ_000850</name>
</gene>